<evidence type="ECO:0000256" key="8">
    <source>
        <dbReference type="SAM" id="Phobius"/>
    </source>
</evidence>
<dbReference type="Proteomes" id="UP000615446">
    <property type="component" value="Unassembled WGS sequence"/>
</dbReference>
<dbReference type="GO" id="GO:0016301">
    <property type="term" value="F:kinase activity"/>
    <property type="evidence" value="ECO:0007669"/>
    <property type="project" value="UniProtKB-KW"/>
</dbReference>
<organism evidence="10 11">
    <name type="scientific">Rhizophagus clarus</name>
    <dbReference type="NCBI Taxonomy" id="94130"/>
    <lineage>
        <taxon>Eukaryota</taxon>
        <taxon>Fungi</taxon>
        <taxon>Fungi incertae sedis</taxon>
        <taxon>Mucoromycota</taxon>
        <taxon>Glomeromycotina</taxon>
        <taxon>Glomeromycetes</taxon>
        <taxon>Glomerales</taxon>
        <taxon>Glomeraceae</taxon>
        <taxon>Rhizophagus</taxon>
    </lineage>
</organism>
<dbReference type="AlphaFoldDB" id="A0A8H3L2D6"/>
<feature type="transmembrane region" description="Helical" evidence="8">
    <location>
        <begin position="36"/>
        <end position="54"/>
    </location>
</feature>
<evidence type="ECO:0000313" key="10">
    <source>
        <dbReference type="EMBL" id="GES78060.1"/>
    </source>
</evidence>
<dbReference type="EMBL" id="BLAL01000034">
    <property type="protein sequence ID" value="GES78060.1"/>
    <property type="molecule type" value="Genomic_DNA"/>
</dbReference>
<dbReference type="InterPro" id="IPR011611">
    <property type="entry name" value="PfkB_dom"/>
</dbReference>
<dbReference type="PANTHER" id="PTHR42909:SF1">
    <property type="entry name" value="CARBOHYDRATE KINASE PFKB DOMAIN-CONTAINING PROTEIN"/>
    <property type="match status" value="1"/>
</dbReference>
<dbReference type="PANTHER" id="PTHR42909">
    <property type="entry name" value="ZGC:136858"/>
    <property type="match status" value="1"/>
</dbReference>
<dbReference type="InterPro" id="IPR022830">
    <property type="entry name" value="Indigdn_synthA-like"/>
</dbReference>
<evidence type="ECO:0000313" key="11">
    <source>
        <dbReference type="Proteomes" id="UP000615446"/>
    </source>
</evidence>
<keyword evidence="6" id="KW-0456">Lyase</keyword>
<sequence>MERSECTFQSIMPNIFLQCAILFSIKNHRLHSKTKFWRAILGNILMSTLYFRIFKKSSNKLKYLASCKPYITSSKKYYTSTILYKDRAYGPKVLEALRKNRPVVVLDSTLIHGMPYPQNLATIIGSIPATMATLNGNINAYCNGLNTPVRKELETRKNFHASHITSHEITRTTTTFSRSIFTAYHSAMDLNSDLIELEDIPITVVCTGAGIKQIWNIRENLKYLCVLASTFGETINFQSLLILKSKFKSQLNLRSESAVLANANAQLQLHSGITISAPISKYEAADSDEIQRAIDTTLAETKEISENNGSSRINQVYSLKSNITLIKNDAKTRNQITKYFGDLPNSKLELKDVFKKKVPTPFLPEYEKPSTSSVPNQELIIVGGTAVDITSTLDPLIADYMKTSSPGTIRQSIGGVGRNIAETSFRLGVNPLFISAIGNDLSGNWLKTKFEKIGMETNGLQIINNESTAVYNAIHDSSGNLICAIADMKIFDYLSSDKVCQAIKMGKPKLVCFDGNISAGCIYSILNTCKTYNIPTFFDTTSISKSLKLFENYEQFIQLLSSQSLKYISPNSFELKTMYFTAQKKGLFDLNSEWFKKINEYDIGNLSMYNPTIEVMINSLIDYPLDTQLMSELFVQILHFLPYIPNIIVKLGENGILLAQFLKDIDINNSNVEEITNKSILKNNKKNEIIIKGKDGKSGLRFKYFKPIKFDKNEIVNVTGAGDSVVGTLVSGFILRGETKIDKIIEVAQHIAFMTLKTHNSVSEDINKKLLNFH</sequence>
<dbReference type="GO" id="GO:0005737">
    <property type="term" value="C:cytoplasm"/>
    <property type="evidence" value="ECO:0007669"/>
    <property type="project" value="TreeGrafter"/>
</dbReference>
<keyword evidence="8" id="KW-1133">Transmembrane helix</keyword>
<name>A0A8H3L2D6_9GLOM</name>
<evidence type="ECO:0000259" key="9">
    <source>
        <dbReference type="Pfam" id="PF00294"/>
    </source>
</evidence>
<keyword evidence="8" id="KW-0472">Membrane</keyword>
<proteinExistence type="predicted"/>
<feature type="domain" description="Carbohydrate kinase PfkB" evidence="9">
    <location>
        <begin position="683"/>
        <end position="762"/>
    </location>
</feature>
<dbReference type="SUPFAM" id="SSF53613">
    <property type="entry name" value="Ribokinase-like"/>
    <property type="match status" value="1"/>
</dbReference>
<dbReference type="GO" id="GO:0046872">
    <property type="term" value="F:metal ion binding"/>
    <property type="evidence" value="ECO:0007669"/>
    <property type="project" value="UniProtKB-KW"/>
</dbReference>
<comment type="caution">
    <text evidence="10">The sequence shown here is derived from an EMBL/GenBank/DDBJ whole genome shotgun (WGS) entry which is preliminary data.</text>
</comment>
<dbReference type="InterPro" id="IPR007342">
    <property type="entry name" value="PsuG"/>
</dbReference>
<dbReference type="Gene3D" id="3.40.1790.10">
    <property type="entry name" value="Indigoidine synthase domain"/>
    <property type="match status" value="2"/>
</dbReference>
<evidence type="ECO:0000256" key="4">
    <source>
        <dbReference type="ARBA" id="ARBA00022801"/>
    </source>
</evidence>
<evidence type="ECO:0000256" key="2">
    <source>
        <dbReference type="ARBA" id="ARBA00022723"/>
    </source>
</evidence>
<dbReference type="CDD" id="cd01941">
    <property type="entry name" value="YeiC_kinase_like"/>
    <property type="match status" value="1"/>
</dbReference>
<keyword evidence="1" id="KW-0808">Transferase</keyword>
<feature type="domain" description="Carbohydrate kinase PfkB" evidence="9">
    <location>
        <begin position="382"/>
        <end position="515"/>
    </location>
</feature>
<gene>
    <name evidence="10" type="ORF">RCL2_000538200</name>
</gene>
<keyword evidence="5" id="KW-0464">Manganese</keyword>
<dbReference type="Pfam" id="PF00294">
    <property type="entry name" value="PfkB"/>
    <property type="match status" value="2"/>
</dbReference>
<dbReference type="InterPro" id="IPR002173">
    <property type="entry name" value="Carboh/pur_kinase_PfkB_CS"/>
</dbReference>
<dbReference type="Pfam" id="PF04227">
    <property type="entry name" value="Indigoidine_A"/>
    <property type="match status" value="2"/>
</dbReference>
<evidence type="ECO:0000256" key="1">
    <source>
        <dbReference type="ARBA" id="ARBA00022679"/>
    </source>
</evidence>
<dbReference type="GO" id="GO:0004730">
    <property type="term" value="F:pseudouridylate synthase activity"/>
    <property type="evidence" value="ECO:0007669"/>
    <property type="project" value="InterPro"/>
</dbReference>
<dbReference type="InterPro" id="IPR029056">
    <property type="entry name" value="Ribokinase-like"/>
</dbReference>
<evidence type="ECO:0000256" key="7">
    <source>
        <dbReference type="ARBA" id="ARBA00023295"/>
    </source>
</evidence>
<protein>
    <submittedName>
        <fullName evidence="10">Pseudouridine-metabolizing bifunctional protein C1861.05-like</fullName>
    </submittedName>
</protein>
<evidence type="ECO:0000256" key="6">
    <source>
        <dbReference type="ARBA" id="ARBA00023239"/>
    </source>
</evidence>
<dbReference type="SUPFAM" id="SSF110581">
    <property type="entry name" value="Indigoidine synthase A-like"/>
    <property type="match status" value="1"/>
</dbReference>
<dbReference type="OrthoDB" id="198885at2759"/>
<evidence type="ECO:0000256" key="3">
    <source>
        <dbReference type="ARBA" id="ARBA00022777"/>
    </source>
</evidence>
<dbReference type="GO" id="GO:0016798">
    <property type="term" value="F:hydrolase activity, acting on glycosyl bonds"/>
    <property type="evidence" value="ECO:0007669"/>
    <property type="project" value="UniProtKB-KW"/>
</dbReference>
<evidence type="ECO:0000256" key="5">
    <source>
        <dbReference type="ARBA" id="ARBA00023211"/>
    </source>
</evidence>
<keyword evidence="4" id="KW-0378">Hydrolase</keyword>
<keyword evidence="2" id="KW-0479">Metal-binding</keyword>
<keyword evidence="7" id="KW-0326">Glycosidase</keyword>
<dbReference type="Gene3D" id="3.40.1190.20">
    <property type="match status" value="1"/>
</dbReference>
<reference evidence="10" key="1">
    <citation type="submission" date="2019-10" db="EMBL/GenBank/DDBJ databases">
        <title>Conservation and host-specific expression of non-tandemly repeated heterogenous ribosome RNA gene in arbuscular mycorrhizal fungi.</title>
        <authorList>
            <person name="Maeda T."/>
            <person name="Kobayashi Y."/>
            <person name="Nakagawa T."/>
            <person name="Ezawa T."/>
            <person name="Yamaguchi K."/>
            <person name="Bino T."/>
            <person name="Nishimoto Y."/>
            <person name="Shigenobu S."/>
            <person name="Kawaguchi M."/>
        </authorList>
    </citation>
    <scope>NUCLEOTIDE SEQUENCE</scope>
    <source>
        <strain evidence="10">HR1</strain>
    </source>
</reference>
<keyword evidence="3" id="KW-0418">Kinase</keyword>
<accession>A0A8H3L2D6</accession>
<dbReference type="PROSITE" id="PS00583">
    <property type="entry name" value="PFKB_KINASES_1"/>
    <property type="match status" value="1"/>
</dbReference>
<keyword evidence="8" id="KW-0812">Transmembrane</keyword>